<evidence type="ECO:0000313" key="9">
    <source>
        <dbReference type="Proteomes" id="UP000682134"/>
    </source>
</evidence>
<dbReference type="PIRSF" id="PIRSF005485">
    <property type="entry name" value="HrcA"/>
    <property type="match status" value="1"/>
</dbReference>
<dbReference type="HAMAP" id="MF_00081">
    <property type="entry name" value="HrcA"/>
    <property type="match status" value="1"/>
</dbReference>
<dbReference type="InterPro" id="IPR021153">
    <property type="entry name" value="HrcA_C"/>
</dbReference>
<keyword evidence="2 6" id="KW-0805">Transcription regulation</keyword>
<dbReference type="Gene3D" id="3.30.450.40">
    <property type="match status" value="1"/>
</dbReference>
<evidence type="ECO:0000256" key="6">
    <source>
        <dbReference type="HAMAP-Rule" id="MF_00081"/>
    </source>
</evidence>
<dbReference type="PANTHER" id="PTHR34824">
    <property type="entry name" value="HEAT-INDUCIBLE TRANSCRIPTION REPRESSOR HRCA"/>
    <property type="match status" value="1"/>
</dbReference>
<evidence type="ECO:0000256" key="2">
    <source>
        <dbReference type="ARBA" id="ARBA00023015"/>
    </source>
</evidence>
<name>A0A940NGS6_9BACI</name>
<comment type="similarity">
    <text evidence="6">Belongs to the HrcA family.</text>
</comment>
<evidence type="ECO:0000256" key="5">
    <source>
        <dbReference type="ARBA" id="ARBA00055319"/>
    </source>
</evidence>
<keyword evidence="4 6" id="KW-0804">Transcription</keyword>
<dbReference type="EMBL" id="JAGIYQ010000001">
    <property type="protein sequence ID" value="MBP0723702.1"/>
    <property type="molecule type" value="Genomic_DNA"/>
</dbReference>
<dbReference type="InterPro" id="IPR036388">
    <property type="entry name" value="WH-like_DNA-bd_sf"/>
</dbReference>
<dbReference type="Pfam" id="PF01628">
    <property type="entry name" value="HrcA"/>
    <property type="match status" value="1"/>
</dbReference>
<dbReference type="InterPro" id="IPR002571">
    <property type="entry name" value="HrcA"/>
</dbReference>
<proteinExistence type="inferred from homology"/>
<dbReference type="SUPFAM" id="SSF55781">
    <property type="entry name" value="GAF domain-like"/>
    <property type="match status" value="1"/>
</dbReference>
<dbReference type="Gene3D" id="1.10.10.10">
    <property type="entry name" value="Winged helix-like DNA-binding domain superfamily/Winged helix DNA-binding domain"/>
    <property type="match status" value="1"/>
</dbReference>
<dbReference type="NCBIfam" id="TIGR00331">
    <property type="entry name" value="hrcA"/>
    <property type="match status" value="1"/>
</dbReference>
<comment type="caution">
    <text evidence="8">The sequence shown here is derived from an EMBL/GenBank/DDBJ whole genome shotgun (WGS) entry which is preliminary data.</text>
</comment>
<keyword evidence="1 6" id="KW-0678">Repressor</keyword>
<evidence type="ECO:0000256" key="1">
    <source>
        <dbReference type="ARBA" id="ARBA00022491"/>
    </source>
</evidence>
<dbReference type="RefSeq" id="WP_209401357.1">
    <property type="nucleotide sequence ID" value="NZ_JAGIYQ010000001.1"/>
</dbReference>
<evidence type="ECO:0000256" key="3">
    <source>
        <dbReference type="ARBA" id="ARBA00023016"/>
    </source>
</evidence>
<evidence type="ECO:0000256" key="4">
    <source>
        <dbReference type="ARBA" id="ARBA00023163"/>
    </source>
</evidence>
<dbReference type="Proteomes" id="UP000682134">
    <property type="component" value="Unassembled WGS sequence"/>
</dbReference>
<feature type="domain" description="Heat-inducible transcription repressor HrcA C-terminal" evidence="7">
    <location>
        <begin position="104"/>
        <end position="322"/>
    </location>
</feature>
<dbReference type="GO" id="GO:0045892">
    <property type="term" value="P:negative regulation of DNA-templated transcription"/>
    <property type="evidence" value="ECO:0007669"/>
    <property type="project" value="UniProtKB-UniRule"/>
</dbReference>
<sequence>MLTERQLLILQIIVDDFIRMAQPVGSRSLSKKEGISFSSATIRNEMADLEELGYIEKPHSSAGRIPSEKGYRFYVDHLLSPQPIKENDLQSIKGLFDERIFEMEKIVKNSAEILSDLTNYTTIALGPKLNQNKLQSIQLIPIGPNKAVSIIVTNTGVVQNKTVTLPDGVSISDIEKMVAILNERLVGVPIQELNDKLFKEVAILLRHHITNYDSMLKMMSKTLEIPFEQKMFLSGKTNILSQPEFHDFETMTTLLRMIEKKEAIRSLLPKDQAGLIIKIGKENEKIGLNNISIISATYSLGNNELGTIAVLGPTRMEYSRVIALMQIITSQINNLISPKD</sequence>
<organism evidence="8 9">
    <name type="scientific">Gottfriedia endophytica</name>
    <dbReference type="NCBI Taxonomy" id="2820819"/>
    <lineage>
        <taxon>Bacteria</taxon>
        <taxon>Bacillati</taxon>
        <taxon>Bacillota</taxon>
        <taxon>Bacilli</taxon>
        <taxon>Bacillales</taxon>
        <taxon>Bacillaceae</taxon>
        <taxon>Gottfriedia</taxon>
    </lineage>
</organism>
<dbReference type="InterPro" id="IPR029016">
    <property type="entry name" value="GAF-like_dom_sf"/>
</dbReference>
<accession>A0A940NGS6</accession>
<comment type="function">
    <text evidence="5 6">Negative regulator of class I heat shock genes (grpE-dnaK-dnaJ and groELS operons). Prevents heat-shock induction of these operons.</text>
</comment>
<dbReference type="AlphaFoldDB" id="A0A940NGS6"/>
<dbReference type="InterPro" id="IPR023120">
    <property type="entry name" value="WHTH_transcript_rep_HrcA_IDD"/>
</dbReference>
<dbReference type="SUPFAM" id="SSF46785">
    <property type="entry name" value="Winged helix' DNA-binding domain"/>
    <property type="match status" value="1"/>
</dbReference>
<dbReference type="GO" id="GO:0003677">
    <property type="term" value="F:DNA binding"/>
    <property type="evidence" value="ECO:0007669"/>
    <property type="project" value="InterPro"/>
</dbReference>
<evidence type="ECO:0000313" key="8">
    <source>
        <dbReference type="EMBL" id="MBP0723702.1"/>
    </source>
</evidence>
<protein>
    <recommendedName>
        <fullName evidence="6">Heat-inducible transcription repressor HrcA</fullName>
    </recommendedName>
</protein>
<dbReference type="Gene3D" id="3.30.390.60">
    <property type="entry name" value="Heat-inducible transcription repressor hrca homolog, domain 3"/>
    <property type="match status" value="1"/>
</dbReference>
<keyword evidence="3 6" id="KW-0346">Stress response</keyword>
<dbReference type="PANTHER" id="PTHR34824:SF1">
    <property type="entry name" value="HEAT-INDUCIBLE TRANSCRIPTION REPRESSOR HRCA"/>
    <property type="match status" value="1"/>
</dbReference>
<dbReference type="FunFam" id="1.10.10.10:FF:000049">
    <property type="entry name" value="Heat-inducible transcription repressor HrcA"/>
    <property type="match status" value="1"/>
</dbReference>
<reference evidence="8" key="1">
    <citation type="submission" date="2021-04" db="EMBL/GenBank/DDBJ databases">
        <title>Genome seq and assembly of Bacillus sp.</title>
        <authorList>
            <person name="Chhetri G."/>
        </authorList>
    </citation>
    <scope>NUCLEOTIDE SEQUENCE</scope>
    <source>
        <strain evidence="8">RG28</strain>
    </source>
</reference>
<gene>
    <name evidence="6 8" type="primary">hrcA</name>
    <name evidence="8" type="ORF">J5Y03_00715</name>
</gene>
<evidence type="ECO:0000259" key="7">
    <source>
        <dbReference type="Pfam" id="PF01628"/>
    </source>
</evidence>
<keyword evidence="9" id="KW-1185">Reference proteome</keyword>
<dbReference type="InterPro" id="IPR036390">
    <property type="entry name" value="WH_DNA-bd_sf"/>
</dbReference>